<proteinExistence type="predicted"/>
<dbReference type="PROSITE" id="PS50977">
    <property type="entry name" value="HTH_TETR_2"/>
    <property type="match status" value="1"/>
</dbReference>
<evidence type="ECO:0000256" key="1">
    <source>
        <dbReference type="ARBA" id="ARBA00022491"/>
    </source>
</evidence>
<name>A0AAW3I0M0_9BURK</name>
<dbReference type="RefSeq" id="WP_050448530.1">
    <property type="nucleotide sequence ID" value="NZ_LGVG01000027.1"/>
</dbReference>
<dbReference type="PANTHER" id="PTHR47506:SF1">
    <property type="entry name" value="HTH-TYPE TRANSCRIPTIONAL REGULATOR YJDC"/>
    <property type="match status" value="1"/>
</dbReference>
<dbReference type="Gene3D" id="1.10.357.10">
    <property type="entry name" value="Tetracycline Repressor, domain 2"/>
    <property type="match status" value="1"/>
</dbReference>
<dbReference type="Proteomes" id="UP000037511">
    <property type="component" value="Unassembled WGS sequence"/>
</dbReference>
<keyword evidence="3 5" id="KW-0238">DNA-binding</keyword>
<dbReference type="SUPFAM" id="SSF48498">
    <property type="entry name" value="Tetracyclin repressor-like, C-terminal domain"/>
    <property type="match status" value="1"/>
</dbReference>
<dbReference type="Pfam" id="PF13977">
    <property type="entry name" value="TetR_C_6"/>
    <property type="match status" value="1"/>
</dbReference>
<dbReference type="PRINTS" id="PR00455">
    <property type="entry name" value="HTHTETR"/>
</dbReference>
<feature type="DNA-binding region" description="H-T-H motif" evidence="5">
    <location>
        <begin position="36"/>
        <end position="55"/>
    </location>
</feature>
<gene>
    <name evidence="8" type="ORF">AFM18_19425</name>
</gene>
<feature type="compositionally biased region" description="Basic and acidic residues" evidence="6">
    <location>
        <begin position="208"/>
        <end position="218"/>
    </location>
</feature>
<dbReference type="InterPro" id="IPR036271">
    <property type="entry name" value="Tet_transcr_reg_TetR-rel_C_sf"/>
</dbReference>
<dbReference type="Pfam" id="PF00440">
    <property type="entry name" value="TetR_N"/>
    <property type="match status" value="1"/>
</dbReference>
<dbReference type="SUPFAM" id="SSF46689">
    <property type="entry name" value="Homeodomain-like"/>
    <property type="match status" value="1"/>
</dbReference>
<keyword evidence="4" id="KW-0804">Transcription</keyword>
<evidence type="ECO:0000256" key="6">
    <source>
        <dbReference type="SAM" id="MobiDB-lite"/>
    </source>
</evidence>
<feature type="compositionally biased region" description="Polar residues" evidence="6">
    <location>
        <begin position="219"/>
        <end position="228"/>
    </location>
</feature>
<dbReference type="InterPro" id="IPR001647">
    <property type="entry name" value="HTH_TetR"/>
</dbReference>
<keyword evidence="1" id="KW-0678">Repressor</keyword>
<accession>A0AAW3I0M0</accession>
<feature type="region of interest" description="Disordered" evidence="6">
    <location>
        <begin position="208"/>
        <end position="228"/>
    </location>
</feature>
<feature type="domain" description="HTH tetR-type" evidence="7">
    <location>
        <begin position="13"/>
        <end position="73"/>
    </location>
</feature>
<evidence type="ECO:0000259" key="7">
    <source>
        <dbReference type="PROSITE" id="PS50977"/>
    </source>
</evidence>
<dbReference type="GO" id="GO:0003677">
    <property type="term" value="F:DNA binding"/>
    <property type="evidence" value="ECO:0007669"/>
    <property type="project" value="UniProtKB-UniRule"/>
</dbReference>
<evidence type="ECO:0000256" key="3">
    <source>
        <dbReference type="ARBA" id="ARBA00023125"/>
    </source>
</evidence>
<evidence type="ECO:0000256" key="5">
    <source>
        <dbReference type="PROSITE-ProRule" id="PRU00335"/>
    </source>
</evidence>
<keyword evidence="2" id="KW-0805">Transcription regulation</keyword>
<sequence>MSKVRLTREQSRDQTRQRLLDAAQSVFLSKGFVAASVEDIAELAGYTRGAFYSNFGSKSELFLQLLRRDHEKVMADMRTIFEEGESRSQMEARVLEYYSTHHRENDCFLLWMEGKLQAARDPDFRVGFTDCLRELRAATTEYVRQFSAHVGTPLPLPAEQLAVGLLALSDGMQFSYAFDPQGVSLEMTEAVLAGFFHRVVFGDAMPERAADGQADHPDSQSADSRSGR</sequence>
<evidence type="ECO:0000313" key="9">
    <source>
        <dbReference type="Proteomes" id="UP000037511"/>
    </source>
</evidence>
<dbReference type="EMBL" id="LGVG01000027">
    <property type="protein sequence ID" value="KNE26026.1"/>
    <property type="molecule type" value="Genomic_DNA"/>
</dbReference>
<protein>
    <submittedName>
        <fullName evidence="8">TetR family transcriptional regulator</fullName>
    </submittedName>
</protein>
<reference evidence="8 9" key="1">
    <citation type="submission" date="2015-07" db="EMBL/GenBank/DDBJ databases">
        <title>Draft genome of Achromobacter spanius.</title>
        <authorList>
            <person name="Wang X."/>
        </authorList>
    </citation>
    <scope>NUCLEOTIDE SEQUENCE [LARGE SCALE GENOMIC DNA]</scope>
    <source>
        <strain evidence="8 9">CGMCC9173</strain>
    </source>
</reference>
<dbReference type="InterPro" id="IPR009057">
    <property type="entry name" value="Homeodomain-like_sf"/>
</dbReference>
<dbReference type="PANTHER" id="PTHR47506">
    <property type="entry name" value="TRANSCRIPTIONAL REGULATORY PROTEIN"/>
    <property type="match status" value="1"/>
</dbReference>
<organism evidence="8 9">
    <name type="scientific">Achromobacter spanius</name>
    <dbReference type="NCBI Taxonomy" id="217203"/>
    <lineage>
        <taxon>Bacteria</taxon>
        <taxon>Pseudomonadati</taxon>
        <taxon>Pseudomonadota</taxon>
        <taxon>Betaproteobacteria</taxon>
        <taxon>Burkholderiales</taxon>
        <taxon>Alcaligenaceae</taxon>
        <taxon>Achromobacter</taxon>
    </lineage>
</organism>
<evidence type="ECO:0000313" key="8">
    <source>
        <dbReference type="EMBL" id="KNE26026.1"/>
    </source>
</evidence>
<dbReference type="InterPro" id="IPR039538">
    <property type="entry name" value="BetI_C"/>
</dbReference>
<dbReference type="AlphaFoldDB" id="A0AAW3I0M0"/>
<dbReference type="FunFam" id="1.10.10.60:FF:000141">
    <property type="entry name" value="TetR family transcriptional regulator"/>
    <property type="match status" value="1"/>
</dbReference>
<evidence type="ECO:0000256" key="2">
    <source>
        <dbReference type="ARBA" id="ARBA00023015"/>
    </source>
</evidence>
<evidence type="ECO:0000256" key="4">
    <source>
        <dbReference type="ARBA" id="ARBA00023163"/>
    </source>
</evidence>
<comment type="caution">
    <text evidence="8">The sequence shown here is derived from an EMBL/GenBank/DDBJ whole genome shotgun (WGS) entry which is preliminary data.</text>
</comment>